<dbReference type="Proteomes" id="UP000247922">
    <property type="component" value="Unassembled WGS sequence"/>
</dbReference>
<comment type="similarity">
    <text evidence="4">Belongs to the glucosamine/galactosamine-6-phosphate isomerase family. NagB subfamily.</text>
</comment>
<dbReference type="GO" id="GO:0006046">
    <property type="term" value="P:N-acetylglucosamine catabolic process"/>
    <property type="evidence" value="ECO:0007669"/>
    <property type="project" value="UniProtKB-UniRule"/>
</dbReference>
<dbReference type="Pfam" id="PF01182">
    <property type="entry name" value="Glucosamine_iso"/>
    <property type="match status" value="1"/>
</dbReference>
<dbReference type="RefSeq" id="WP_110250778.1">
    <property type="nucleotide sequence ID" value="NZ_QJJR01000003.1"/>
</dbReference>
<comment type="function">
    <text evidence="4">Catalyzes the reversible isomerization-deamination of glucosamine 6-phosphate (GlcN6P) to form fructose 6-phosphate (Fru6P) and ammonium ion.</text>
</comment>
<keyword evidence="3 4" id="KW-0119">Carbohydrate metabolism</keyword>
<keyword evidence="2 4" id="KW-0378">Hydrolase</keyword>
<evidence type="ECO:0000313" key="6">
    <source>
        <dbReference type="EMBL" id="PXW92147.1"/>
    </source>
</evidence>
<feature type="active site" description="Proton acceptor; for enolization step" evidence="4">
    <location>
        <position position="67"/>
    </location>
</feature>
<comment type="caution">
    <text evidence="6">The sequence shown here is derived from an EMBL/GenBank/DDBJ whole genome shotgun (WGS) entry which is preliminary data.</text>
</comment>
<dbReference type="HAMAP" id="MF_01241">
    <property type="entry name" value="GlcN6P_deamin"/>
    <property type="match status" value="1"/>
</dbReference>
<dbReference type="FunFam" id="3.40.50.1360:FF:000003">
    <property type="entry name" value="Glucosamine-6-phosphate deaminase"/>
    <property type="match status" value="1"/>
</dbReference>
<feature type="active site" description="For ring-opening step" evidence="4">
    <location>
        <position position="143"/>
    </location>
</feature>
<sequence length="251" mass="27911">MKIIVGKSENSMNHYAKNCIIDVIKTNDQPVLGLATGSTPVGMYQALIQAYRQGEVSFKDVTTFNLDEYVNLASDDPNSYRYFMNDQLFNHIDIQLDHTFVPNGNTTDHQQACLDYEQEIDQHDHLDLQVLGIGTNGHIGFNEPGTSFESRTHVIELEPSTREANARFFASLDDVPTHAITMGIETIMESKAILLIARGADKKQAVKELVDGKRSPDFPASALKTHPRVTMLLDEAAASLLDDAAIYKKLD</sequence>
<dbReference type="NCBIfam" id="TIGR00502">
    <property type="entry name" value="nagB"/>
    <property type="match status" value="1"/>
</dbReference>
<dbReference type="EMBL" id="QJJR01000003">
    <property type="protein sequence ID" value="PXW92147.1"/>
    <property type="molecule type" value="Genomic_DNA"/>
</dbReference>
<feature type="active site" description="For ring-opening step" evidence="4">
    <location>
        <position position="136"/>
    </location>
</feature>
<dbReference type="InterPro" id="IPR006148">
    <property type="entry name" value="Glc/Gal-6P_isomerase"/>
</dbReference>
<reference evidence="6 7" key="1">
    <citation type="submission" date="2018-05" db="EMBL/GenBank/DDBJ databases">
        <title>Genomic Encyclopedia of Type Strains, Phase IV (KMG-IV): sequencing the most valuable type-strain genomes for metagenomic binning, comparative biology and taxonomic classification.</title>
        <authorList>
            <person name="Goeker M."/>
        </authorList>
    </citation>
    <scope>NUCLEOTIDE SEQUENCE [LARGE SCALE GENOMIC DNA]</scope>
    <source>
        <strain evidence="6 7">DSM 22440</strain>
    </source>
</reference>
<evidence type="ECO:0000313" key="7">
    <source>
        <dbReference type="Proteomes" id="UP000247922"/>
    </source>
</evidence>
<dbReference type="AlphaFoldDB" id="A0A2V3WI79"/>
<dbReference type="PANTHER" id="PTHR11280">
    <property type="entry name" value="GLUCOSAMINE-6-PHOSPHATE ISOMERASE"/>
    <property type="match status" value="1"/>
</dbReference>
<comment type="caution">
    <text evidence="4">Lacks conserved residue(s) required for the propagation of feature annotation.</text>
</comment>
<dbReference type="GO" id="GO:0042802">
    <property type="term" value="F:identical protein binding"/>
    <property type="evidence" value="ECO:0007669"/>
    <property type="project" value="TreeGrafter"/>
</dbReference>
<dbReference type="GO" id="GO:0004342">
    <property type="term" value="F:glucosamine-6-phosphate deaminase activity"/>
    <property type="evidence" value="ECO:0007669"/>
    <property type="project" value="UniProtKB-UniRule"/>
</dbReference>
<dbReference type="GO" id="GO:0005975">
    <property type="term" value="P:carbohydrate metabolic process"/>
    <property type="evidence" value="ECO:0007669"/>
    <property type="project" value="InterPro"/>
</dbReference>
<dbReference type="InterPro" id="IPR004547">
    <property type="entry name" value="Glucosamine6P_isomerase"/>
</dbReference>
<dbReference type="GO" id="GO:0019262">
    <property type="term" value="P:N-acetylneuraminate catabolic process"/>
    <property type="evidence" value="ECO:0007669"/>
    <property type="project" value="UniProtKB-UniRule"/>
</dbReference>
<feature type="domain" description="Glucosamine/galactosamine-6-phosphate isomerase" evidence="5">
    <location>
        <begin position="11"/>
        <end position="227"/>
    </location>
</feature>
<dbReference type="InterPro" id="IPR037171">
    <property type="entry name" value="NagB/RpiA_transferase-like"/>
</dbReference>
<dbReference type="Gene3D" id="3.40.50.1360">
    <property type="match status" value="1"/>
</dbReference>
<gene>
    <name evidence="4" type="primary">nagB</name>
    <name evidence="6" type="ORF">DES38_103166</name>
</gene>
<name>A0A2V3WI79_9BACI</name>
<evidence type="ECO:0000256" key="3">
    <source>
        <dbReference type="ARBA" id="ARBA00023277"/>
    </source>
</evidence>
<dbReference type="CDD" id="cd01399">
    <property type="entry name" value="GlcN6P_deaminase"/>
    <property type="match status" value="1"/>
</dbReference>
<comment type="pathway">
    <text evidence="4">Amino-sugar metabolism; N-acetylneuraminate degradation; D-fructose 6-phosphate from N-acetylneuraminate: step 5/5.</text>
</comment>
<dbReference type="SUPFAM" id="SSF100950">
    <property type="entry name" value="NagB/RpiA/CoA transferase-like"/>
    <property type="match status" value="1"/>
</dbReference>
<dbReference type="GO" id="GO:0006043">
    <property type="term" value="P:glucosamine catabolic process"/>
    <property type="evidence" value="ECO:0007669"/>
    <property type="project" value="TreeGrafter"/>
</dbReference>
<dbReference type="OrthoDB" id="9791139at2"/>
<protein>
    <recommendedName>
        <fullName evidence="4">Glucosamine-6-phosphate deaminase</fullName>
        <ecNumber evidence="4">3.5.99.6</ecNumber>
    </recommendedName>
    <alternativeName>
        <fullName evidence="4">GlcN6P deaminase</fullName>
        <shortName evidence="4">GNPDA</shortName>
    </alternativeName>
    <alternativeName>
        <fullName evidence="4">Glucosamine-6-phosphate isomerase</fullName>
    </alternativeName>
</protein>
<keyword evidence="7" id="KW-1185">Reference proteome</keyword>
<evidence type="ECO:0000256" key="2">
    <source>
        <dbReference type="ARBA" id="ARBA00022801"/>
    </source>
</evidence>
<dbReference type="PANTHER" id="PTHR11280:SF5">
    <property type="entry name" value="GLUCOSAMINE-6-PHOSPHATE ISOMERASE"/>
    <property type="match status" value="1"/>
</dbReference>
<proteinExistence type="inferred from homology"/>
<comment type="catalytic activity">
    <reaction evidence="1 4">
        <text>alpha-D-glucosamine 6-phosphate + H2O = beta-D-fructose 6-phosphate + NH4(+)</text>
        <dbReference type="Rhea" id="RHEA:12172"/>
        <dbReference type="ChEBI" id="CHEBI:15377"/>
        <dbReference type="ChEBI" id="CHEBI:28938"/>
        <dbReference type="ChEBI" id="CHEBI:57634"/>
        <dbReference type="ChEBI" id="CHEBI:75989"/>
        <dbReference type="EC" id="3.5.99.6"/>
    </reaction>
</comment>
<dbReference type="GO" id="GO:0005737">
    <property type="term" value="C:cytoplasm"/>
    <property type="evidence" value="ECO:0007669"/>
    <property type="project" value="TreeGrafter"/>
</dbReference>
<dbReference type="UniPathway" id="UPA00629">
    <property type="reaction ID" value="UER00684"/>
</dbReference>
<evidence type="ECO:0000256" key="4">
    <source>
        <dbReference type="HAMAP-Rule" id="MF_01241"/>
    </source>
</evidence>
<dbReference type="EC" id="3.5.99.6" evidence="4"/>
<evidence type="ECO:0000256" key="1">
    <source>
        <dbReference type="ARBA" id="ARBA00000644"/>
    </source>
</evidence>
<feature type="active site" description="Proton acceptor; for ring-opening step" evidence="4">
    <location>
        <position position="138"/>
    </location>
</feature>
<accession>A0A2V3WI79</accession>
<organism evidence="6 7">
    <name type="scientific">Streptohalobacillus salinus</name>
    <dbReference type="NCBI Taxonomy" id="621096"/>
    <lineage>
        <taxon>Bacteria</taxon>
        <taxon>Bacillati</taxon>
        <taxon>Bacillota</taxon>
        <taxon>Bacilli</taxon>
        <taxon>Bacillales</taxon>
        <taxon>Bacillaceae</taxon>
        <taxon>Streptohalobacillus</taxon>
    </lineage>
</organism>
<evidence type="ECO:0000259" key="5">
    <source>
        <dbReference type="Pfam" id="PF01182"/>
    </source>
</evidence>